<evidence type="ECO:0000313" key="2">
    <source>
        <dbReference type="Proteomes" id="UP001054837"/>
    </source>
</evidence>
<accession>A0AAV4PLU2</accession>
<dbReference type="Proteomes" id="UP001054837">
    <property type="component" value="Unassembled WGS sequence"/>
</dbReference>
<evidence type="ECO:0000313" key="1">
    <source>
        <dbReference type="EMBL" id="GIX98056.1"/>
    </source>
</evidence>
<proteinExistence type="predicted"/>
<organism evidence="1 2">
    <name type="scientific">Caerostris darwini</name>
    <dbReference type="NCBI Taxonomy" id="1538125"/>
    <lineage>
        <taxon>Eukaryota</taxon>
        <taxon>Metazoa</taxon>
        <taxon>Ecdysozoa</taxon>
        <taxon>Arthropoda</taxon>
        <taxon>Chelicerata</taxon>
        <taxon>Arachnida</taxon>
        <taxon>Araneae</taxon>
        <taxon>Araneomorphae</taxon>
        <taxon>Entelegynae</taxon>
        <taxon>Araneoidea</taxon>
        <taxon>Araneidae</taxon>
        <taxon>Caerostris</taxon>
    </lineage>
</organism>
<comment type="caution">
    <text evidence="1">The sequence shown here is derived from an EMBL/GenBank/DDBJ whole genome shotgun (WGS) entry which is preliminary data.</text>
</comment>
<reference evidence="1 2" key="1">
    <citation type="submission" date="2021-06" db="EMBL/GenBank/DDBJ databases">
        <title>Caerostris darwini draft genome.</title>
        <authorList>
            <person name="Kono N."/>
            <person name="Arakawa K."/>
        </authorList>
    </citation>
    <scope>NUCLEOTIDE SEQUENCE [LARGE SCALE GENOMIC DNA]</scope>
</reference>
<name>A0AAV4PLU2_9ARAC</name>
<dbReference type="AlphaFoldDB" id="A0AAV4PLU2"/>
<sequence>MQMLSRSPTLHQVFAEDFSEREKSTNVSLRSMEALIYSERYILHCKRIDATLTFYFIKSINHFTGCAFQNSDKCLCGCRVSSSSPTVHRVFAEEVNKETNSTNVCLGWMEALIYSERYVLYLQAHPSDTNIPFHQIYKSLHRASVSKL</sequence>
<gene>
    <name evidence="1" type="ORF">CDAR_450821</name>
</gene>
<keyword evidence="2" id="KW-1185">Reference proteome</keyword>
<dbReference type="EMBL" id="BPLQ01003105">
    <property type="protein sequence ID" value="GIX98056.1"/>
    <property type="molecule type" value="Genomic_DNA"/>
</dbReference>
<protein>
    <submittedName>
        <fullName evidence="1">Uncharacterized protein</fullName>
    </submittedName>
</protein>